<dbReference type="PANTHER" id="PTHR19308:SF53">
    <property type="entry name" value="CERAMIDE TRANSFER PROTEIN"/>
    <property type="match status" value="1"/>
</dbReference>
<dbReference type="PROSITE" id="PS50848">
    <property type="entry name" value="START"/>
    <property type="match status" value="1"/>
</dbReference>
<dbReference type="KEGG" id="aplc:110982419"/>
<feature type="domain" description="START" evidence="5">
    <location>
        <begin position="387"/>
        <end position="591"/>
    </location>
</feature>
<dbReference type="OMA" id="WSHMRRV"/>
<comment type="subcellular location">
    <subcellularLocation>
        <location evidence="1">Endoplasmic reticulum</location>
    </subcellularLocation>
</comment>
<name>A0A8B7YUX5_ACAPL</name>
<feature type="region of interest" description="Disordered" evidence="3">
    <location>
        <begin position="209"/>
        <end position="239"/>
    </location>
</feature>
<dbReference type="Pfam" id="PF00169">
    <property type="entry name" value="PH"/>
    <property type="match status" value="1"/>
</dbReference>
<dbReference type="GO" id="GO:0008289">
    <property type="term" value="F:lipid binding"/>
    <property type="evidence" value="ECO:0007669"/>
    <property type="project" value="InterPro"/>
</dbReference>
<dbReference type="InterPro" id="IPR011993">
    <property type="entry name" value="PH-like_dom_sf"/>
</dbReference>
<feature type="region of interest" description="Disordered" evidence="3">
    <location>
        <begin position="338"/>
        <end position="363"/>
    </location>
</feature>
<dbReference type="PROSITE" id="PS50003">
    <property type="entry name" value="PH_DOMAIN"/>
    <property type="match status" value="1"/>
</dbReference>
<dbReference type="Gene3D" id="3.30.530.20">
    <property type="match status" value="1"/>
</dbReference>
<dbReference type="SMART" id="SM00233">
    <property type="entry name" value="PH"/>
    <property type="match status" value="1"/>
</dbReference>
<sequence length="597" mass="68670">MMHDTSRIELERKMSDDPAIFLSEDEEEDDDSESDGIESVPELEDKLNKWTNYIHGWQDRWVSLRNGTLSYFKSHTDIHLGCRGSISLARADIEAHPFDELRFDVSINDNVWYLRCKNTEDRQKWLDALEAQKAAAEAESTSLQRQGSMLSLHSTASLASSSSFKKGRGLREKLAEMETFRDILCRQVDALQGYFDACAESAAGSGDHRKWLDDPLVDSNDDEDDIEDESGTTPRVDSHMRLTHTNGLSAQRDRDKPNFQPHQMGMDFKGEAFTFKATTAGILATLSHCIDLMRQREEQWQKRLEKEGPHSMLKEDEFFDAIDAALDIHDQSEAEIEQADDAAEHKDASFSSSNTISKDLPPHPHRLIQECHDKVEENIRYSFENIESNWDLLHQEGEMKIYKMEQEVDGIVLDPLKATHTVRKVTAHEMCRLFWDLKYRMDWDGTLDWCKSLETLAPDTFICHQMMRRVWPATQRDTCFLSHIRKLDLSQQSQGDVGSWIVVNYSVDHPDGTSKCIRAKINVCMLCQTFLDPPDTKLEDATRDNLVCKIYYVAHANPGGWVPSSVIRAVYKREYPKFLRRFSGHVVDFFKNKAIML</sequence>
<evidence type="ECO:0000313" key="6">
    <source>
        <dbReference type="Proteomes" id="UP000694845"/>
    </source>
</evidence>
<dbReference type="GO" id="GO:0005783">
    <property type="term" value="C:endoplasmic reticulum"/>
    <property type="evidence" value="ECO:0007669"/>
    <property type="project" value="UniProtKB-SubCell"/>
</dbReference>
<dbReference type="RefSeq" id="XP_022096492.1">
    <property type="nucleotide sequence ID" value="XM_022240800.1"/>
</dbReference>
<feature type="compositionally biased region" description="Acidic residues" evidence="3">
    <location>
        <begin position="215"/>
        <end position="230"/>
    </location>
</feature>
<accession>A0A8B7YUX5</accession>
<evidence type="ECO:0000259" key="5">
    <source>
        <dbReference type="PROSITE" id="PS50848"/>
    </source>
</evidence>
<dbReference type="OrthoDB" id="2344588at2759"/>
<dbReference type="AlphaFoldDB" id="A0A8B7YUX5"/>
<feature type="region of interest" description="Disordered" evidence="3">
    <location>
        <begin position="1"/>
        <end position="38"/>
    </location>
</feature>
<feature type="compositionally biased region" description="Basic and acidic residues" evidence="3">
    <location>
        <begin position="1"/>
        <end position="16"/>
    </location>
</feature>
<keyword evidence="6" id="KW-1185">Reference proteome</keyword>
<evidence type="ECO:0000256" key="2">
    <source>
        <dbReference type="ARBA" id="ARBA00022824"/>
    </source>
</evidence>
<dbReference type="PANTHER" id="PTHR19308">
    <property type="entry name" value="PHOSPHATIDYLCHOLINE TRANSFER PROTEIN"/>
    <property type="match status" value="1"/>
</dbReference>
<dbReference type="Proteomes" id="UP000694845">
    <property type="component" value="Unplaced"/>
</dbReference>
<evidence type="ECO:0000256" key="3">
    <source>
        <dbReference type="SAM" id="MobiDB-lite"/>
    </source>
</evidence>
<dbReference type="InterPro" id="IPR001849">
    <property type="entry name" value="PH_domain"/>
</dbReference>
<dbReference type="Pfam" id="PF01852">
    <property type="entry name" value="START"/>
    <property type="match status" value="1"/>
</dbReference>
<dbReference type="Gene3D" id="2.30.29.30">
    <property type="entry name" value="Pleckstrin-homology domain (PH domain)/Phosphotyrosine-binding domain (PTB)"/>
    <property type="match status" value="1"/>
</dbReference>
<evidence type="ECO:0000313" key="7">
    <source>
        <dbReference type="RefSeq" id="XP_022096492.1"/>
    </source>
</evidence>
<evidence type="ECO:0000259" key="4">
    <source>
        <dbReference type="PROSITE" id="PS50003"/>
    </source>
</evidence>
<keyword evidence="2" id="KW-0256">Endoplasmic reticulum</keyword>
<reference evidence="7" key="1">
    <citation type="submission" date="2025-08" db="UniProtKB">
        <authorList>
            <consortium name="RefSeq"/>
        </authorList>
    </citation>
    <scope>IDENTIFICATION</scope>
</reference>
<dbReference type="SUPFAM" id="SSF50729">
    <property type="entry name" value="PH domain-like"/>
    <property type="match status" value="1"/>
</dbReference>
<protein>
    <submittedName>
        <fullName evidence="7">Collagen type IV alpha-3-binding protein-like</fullName>
    </submittedName>
</protein>
<gene>
    <name evidence="7" type="primary">LOC110982419</name>
</gene>
<dbReference type="SUPFAM" id="SSF55961">
    <property type="entry name" value="Bet v1-like"/>
    <property type="match status" value="1"/>
</dbReference>
<dbReference type="GeneID" id="110982419"/>
<dbReference type="InterPro" id="IPR051213">
    <property type="entry name" value="START_lipid_transfer"/>
</dbReference>
<dbReference type="GO" id="GO:0035621">
    <property type="term" value="P:ER to Golgi ceramide transport"/>
    <property type="evidence" value="ECO:0007669"/>
    <property type="project" value="TreeGrafter"/>
</dbReference>
<feature type="compositionally biased region" description="Acidic residues" evidence="3">
    <location>
        <begin position="23"/>
        <end position="36"/>
    </location>
</feature>
<dbReference type="InterPro" id="IPR023393">
    <property type="entry name" value="START-like_dom_sf"/>
</dbReference>
<dbReference type="SMART" id="SM00234">
    <property type="entry name" value="START"/>
    <property type="match status" value="1"/>
</dbReference>
<proteinExistence type="predicted"/>
<dbReference type="InterPro" id="IPR002913">
    <property type="entry name" value="START_lipid-bd_dom"/>
</dbReference>
<feature type="domain" description="PH" evidence="4">
    <location>
        <begin position="40"/>
        <end position="134"/>
    </location>
</feature>
<organism evidence="6 7">
    <name type="scientific">Acanthaster planci</name>
    <name type="common">Crown-of-thorns starfish</name>
    <dbReference type="NCBI Taxonomy" id="133434"/>
    <lineage>
        <taxon>Eukaryota</taxon>
        <taxon>Metazoa</taxon>
        <taxon>Echinodermata</taxon>
        <taxon>Eleutherozoa</taxon>
        <taxon>Asterozoa</taxon>
        <taxon>Asteroidea</taxon>
        <taxon>Valvatacea</taxon>
        <taxon>Valvatida</taxon>
        <taxon>Acanthasteridae</taxon>
        <taxon>Acanthaster</taxon>
    </lineage>
</organism>
<evidence type="ECO:0000256" key="1">
    <source>
        <dbReference type="ARBA" id="ARBA00004240"/>
    </source>
</evidence>